<name>F3ZVE5_MAHA5</name>
<gene>
    <name evidence="2" type="ordered locus">Mahau_0072</name>
</gene>
<dbReference type="AlphaFoldDB" id="F3ZVE5"/>
<organism evidence="2 3">
    <name type="scientific">Mahella australiensis (strain DSM 15567 / CIP 107919 / 50-1 BON)</name>
    <dbReference type="NCBI Taxonomy" id="697281"/>
    <lineage>
        <taxon>Bacteria</taxon>
        <taxon>Bacillati</taxon>
        <taxon>Bacillota</taxon>
        <taxon>Clostridia</taxon>
        <taxon>Thermoanaerobacterales</taxon>
        <taxon>Thermoanaerobacterales Family IV. Incertae Sedis</taxon>
        <taxon>Mahella</taxon>
    </lineage>
</organism>
<evidence type="ECO:0000256" key="1">
    <source>
        <dbReference type="SAM" id="MobiDB-lite"/>
    </source>
</evidence>
<accession>F3ZVE5</accession>
<proteinExistence type="predicted"/>
<evidence type="ECO:0000313" key="3">
    <source>
        <dbReference type="Proteomes" id="UP000008457"/>
    </source>
</evidence>
<dbReference type="KEGG" id="mas:Mahau_0072"/>
<evidence type="ECO:0000313" key="2">
    <source>
        <dbReference type="EMBL" id="AEE95295.1"/>
    </source>
</evidence>
<feature type="region of interest" description="Disordered" evidence="1">
    <location>
        <begin position="36"/>
        <end position="64"/>
    </location>
</feature>
<reference evidence="3" key="1">
    <citation type="submission" date="2010-11" db="EMBL/GenBank/DDBJ databases">
        <title>The complete genome of Mahella australiensis DSM 15567.</title>
        <authorList>
            <consortium name="US DOE Joint Genome Institute (JGI-PGF)"/>
            <person name="Lucas S."/>
            <person name="Copeland A."/>
            <person name="Lapidus A."/>
            <person name="Bruce D."/>
            <person name="Goodwin L."/>
            <person name="Pitluck S."/>
            <person name="Kyrpides N."/>
            <person name="Mavromatis K."/>
            <person name="Pagani I."/>
            <person name="Ivanova N."/>
            <person name="Teshima H."/>
            <person name="Brettin T."/>
            <person name="Detter J.C."/>
            <person name="Han C."/>
            <person name="Tapia R."/>
            <person name="Land M."/>
            <person name="Hauser L."/>
            <person name="Markowitz V."/>
            <person name="Cheng J.-F."/>
            <person name="Hugenholtz P."/>
            <person name="Woyke T."/>
            <person name="Wu D."/>
            <person name="Spring S."/>
            <person name="Pukall R."/>
            <person name="Steenblock K."/>
            <person name="Schneider S."/>
            <person name="Klenk H.-P."/>
            <person name="Eisen J.A."/>
        </authorList>
    </citation>
    <scope>NUCLEOTIDE SEQUENCE [LARGE SCALE GENOMIC DNA]</scope>
    <source>
        <strain evidence="3">DSM 15567 / CIP 107919 / 50-1 BON</strain>
    </source>
</reference>
<dbReference type="HOGENOM" id="CLU_2862500_0_0_9"/>
<keyword evidence="3" id="KW-1185">Reference proteome</keyword>
<dbReference type="EMBL" id="CP002360">
    <property type="protein sequence ID" value="AEE95295.1"/>
    <property type="molecule type" value="Genomic_DNA"/>
</dbReference>
<reference evidence="2 3" key="2">
    <citation type="journal article" date="2011" name="Stand. Genomic Sci.">
        <title>Complete genome sequence of Mahella australiensis type strain (50-1 BON).</title>
        <authorList>
            <person name="Sikorski J."/>
            <person name="Teshima H."/>
            <person name="Nolan M."/>
            <person name="Lucas S."/>
            <person name="Hammon N."/>
            <person name="Deshpande S."/>
            <person name="Cheng J.F."/>
            <person name="Pitluck S."/>
            <person name="Liolios K."/>
            <person name="Pagani I."/>
            <person name="Ivanova N."/>
            <person name="Huntemann M."/>
            <person name="Mavromatis K."/>
            <person name="Ovchinikova G."/>
            <person name="Pati A."/>
            <person name="Tapia R."/>
            <person name="Han C."/>
            <person name="Goodwin L."/>
            <person name="Chen A."/>
            <person name="Palaniappan K."/>
            <person name="Land M."/>
            <person name="Hauser L."/>
            <person name="Ngatchou-Djao O.D."/>
            <person name="Rohde M."/>
            <person name="Pukall R."/>
            <person name="Spring S."/>
            <person name="Abt B."/>
            <person name="Goker M."/>
            <person name="Detter J.C."/>
            <person name="Woyke T."/>
            <person name="Bristow J."/>
            <person name="Markowitz V."/>
            <person name="Hugenholtz P."/>
            <person name="Eisen J.A."/>
            <person name="Kyrpides N.C."/>
            <person name="Klenk H.P."/>
            <person name="Lapidus A."/>
        </authorList>
    </citation>
    <scope>NUCLEOTIDE SEQUENCE [LARGE SCALE GENOMIC DNA]</scope>
    <source>
        <strain evidence="3">DSM 15567 / CIP 107919 / 50-1 BON</strain>
    </source>
</reference>
<feature type="compositionally biased region" description="Basic and acidic residues" evidence="1">
    <location>
        <begin position="50"/>
        <end position="64"/>
    </location>
</feature>
<sequence>MPILVFSPQSKTFVAKGNDGKFTPIGPIRIAGQGVINVNGKSPPGPTAISREKPIADNSADTKG</sequence>
<protein>
    <submittedName>
        <fullName evidence="2">Uncharacterized protein</fullName>
    </submittedName>
</protein>
<dbReference type="Proteomes" id="UP000008457">
    <property type="component" value="Chromosome"/>
</dbReference>
<dbReference type="STRING" id="697281.Mahau_0072"/>